<reference evidence="6" key="2">
    <citation type="submission" date="2023-04" db="EMBL/GenBank/DDBJ databases">
        <authorList>
            <person name="Beletskiy A.V."/>
            <person name="Mardanov A.V."/>
            <person name="Ravin N.V."/>
        </authorList>
    </citation>
    <scope>NUCLEOTIDE SEQUENCE</scope>
    <source>
        <strain evidence="6">GKL-01</strain>
    </source>
</reference>
<dbReference type="NCBIfam" id="TIGR00466">
    <property type="entry name" value="kdsB"/>
    <property type="match status" value="1"/>
</dbReference>
<proteinExistence type="inferred from homology"/>
<dbReference type="GO" id="GO:0008690">
    <property type="term" value="F:3-deoxy-manno-octulosonate cytidylyltransferase activity"/>
    <property type="evidence" value="ECO:0007669"/>
    <property type="project" value="UniProtKB-UniRule"/>
</dbReference>
<dbReference type="GO" id="GO:0016020">
    <property type="term" value="C:membrane"/>
    <property type="evidence" value="ECO:0007669"/>
    <property type="project" value="UniProtKB-SubCell"/>
</dbReference>
<reference evidence="6" key="1">
    <citation type="journal article" date="2023" name="Int. J. Mol. Sci.">
        <title>Metagenomics Revealed a New Genus 'Candidatus Thiocaldithrix dubininis' gen. nov., sp. nov. and a New Species 'Candidatus Thiothrix putei' sp. nov. in the Family Thiotrichaceae, Some Members of Which Have Traits of Both Na+- and H+-Motive Energetics.</title>
        <authorList>
            <person name="Ravin N.V."/>
            <person name="Muntyan M.S."/>
            <person name="Smolyakov D.D."/>
            <person name="Rudenko T.S."/>
            <person name="Beletsky A.V."/>
            <person name="Mardanov A.V."/>
            <person name="Grabovich M.Y."/>
        </authorList>
    </citation>
    <scope>NUCLEOTIDE SEQUENCE</scope>
    <source>
        <strain evidence="6">GKL-01</strain>
    </source>
</reference>
<dbReference type="Pfam" id="PF02348">
    <property type="entry name" value="CTP_transf_3"/>
    <property type="match status" value="1"/>
</dbReference>
<evidence type="ECO:0000313" key="6">
    <source>
        <dbReference type="EMBL" id="WGZ90223.1"/>
    </source>
</evidence>
<comment type="catalytic activity">
    <reaction evidence="5">
        <text>3-deoxy-alpha-D-manno-oct-2-ulosonate + CTP = CMP-3-deoxy-beta-D-manno-octulosonate + diphosphate</text>
        <dbReference type="Rhea" id="RHEA:23448"/>
        <dbReference type="ChEBI" id="CHEBI:33019"/>
        <dbReference type="ChEBI" id="CHEBI:37563"/>
        <dbReference type="ChEBI" id="CHEBI:85986"/>
        <dbReference type="ChEBI" id="CHEBI:85987"/>
        <dbReference type="EC" id="2.7.7.38"/>
    </reaction>
</comment>
<dbReference type="NCBIfam" id="NF003950">
    <property type="entry name" value="PRK05450.1-3"/>
    <property type="match status" value="1"/>
</dbReference>
<evidence type="ECO:0000256" key="1">
    <source>
        <dbReference type="ARBA" id="ARBA00004370"/>
    </source>
</evidence>
<sequence length="248" mass="26915">MKPVVVIPARFASSRLPGKPLRLLAGKPLIQHVYERALAAGFETLIVATDHEQIRQVCEGIGATVAMTSSQHETGSDRLAEVVQQQGWADDTIIVNLQGDEPLTPVANLHQLAGNLAQYPSASIATLATPIQSTEEFHDPNAVKVVRDAQGFALYFSRAPIPYPRDGASDVSQFALRHVGMYAYRAGFLKAFAQMPAAAIEQLEKLEQLRALANGYRIHVDIAKELPGLGVDTESDVQKVEALLRQAV</sequence>
<accession>A0AA95H640</accession>
<comment type="subcellular location">
    <subcellularLocation>
        <location evidence="5">Cytoplasm</location>
    </subcellularLocation>
    <subcellularLocation>
        <location evidence="1">Membrane</location>
    </subcellularLocation>
</comment>
<dbReference type="NCBIfam" id="NF003952">
    <property type="entry name" value="PRK05450.1-5"/>
    <property type="match status" value="1"/>
</dbReference>
<dbReference type="FunFam" id="3.90.550.10:FF:000011">
    <property type="entry name" value="3-deoxy-manno-octulosonate cytidylyltransferase"/>
    <property type="match status" value="1"/>
</dbReference>
<dbReference type="CDD" id="cd02517">
    <property type="entry name" value="CMP-KDO-Synthetase"/>
    <property type="match status" value="1"/>
</dbReference>
<dbReference type="PANTHER" id="PTHR42866:SF2">
    <property type="entry name" value="3-DEOXY-MANNO-OCTULOSONATE CYTIDYLYLTRANSFERASE, MITOCHONDRIAL"/>
    <property type="match status" value="1"/>
</dbReference>
<keyword evidence="2 5" id="KW-0808">Transferase</keyword>
<evidence type="ECO:0000256" key="5">
    <source>
        <dbReference type="HAMAP-Rule" id="MF_00057"/>
    </source>
</evidence>
<dbReference type="InterPro" id="IPR003329">
    <property type="entry name" value="Cytidylyl_trans"/>
</dbReference>
<dbReference type="GO" id="GO:0033468">
    <property type="term" value="P:CMP-keto-3-deoxy-D-manno-octulosonic acid biosynthetic process"/>
    <property type="evidence" value="ECO:0007669"/>
    <property type="project" value="UniProtKB-UniRule"/>
</dbReference>
<dbReference type="AlphaFoldDB" id="A0AA95H640"/>
<dbReference type="EC" id="2.7.7.38" evidence="5"/>
<keyword evidence="3 5" id="KW-0548">Nucleotidyltransferase</keyword>
<dbReference type="KEGG" id="tdu:QJT80_12035"/>
<dbReference type="NCBIfam" id="NF009905">
    <property type="entry name" value="PRK13368.1"/>
    <property type="match status" value="1"/>
</dbReference>
<comment type="function">
    <text evidence="5">Activates KDO (a required 8-carbon sugar) for incorporation into bacterial lipopolysaccharide in Gram-negative bacteria.</text>
</comment>
<evidence type="ECO:0000256" key="3">
    <source>
        <dbReference type="ARBA" id="ARBA00022695"/>
    </source>
</evidence>
<dbReference type="EMBL" id="CP124755">
    <property type="protein sequence ID" value="WGZ90223.1"/>
    <property type="molecule type" value="Genomic_DNA"/>
</dbReference>
<dbReference type="GO" id="GO:0005829">
    <property type="term" value="C:cytosol"/>
    <property type="evidence" value="ECO:0007669"/>
    <property type="project" value="TreeGrafter"/>
</dbReference>
<dbReference type="InterPro" id="IPR004528">
    <property type="entry name" value="KdsB"/>
</dbReference>
<organism evidence="6">
    <name type="scientific">Candidatus Thiocaldithrix dubininis</name>
    <dbReference type="NCBI Taxonomy" id="3080823"/>
    <lineage>
        <taxon>Bacteria</taxon>
        <taxon>Pseudomonadati</taxon>
        <taxon>Pseudomonadota</taxon>
        <taxon>Gammaproteobacteria</taxon>
        <taxon>Thiotrichales</taxon>
        <taxon>Thiotrichaceae</taxon>
        <taxon>Candidatus Thiocaldithrix</taxon>
    </lineage>
</organism>
<dbReference type="SUPFAM" id="SSF53448">
    <property type="entry name" value="Nucleotide-diphospho-sugar transferases"/>
    <property type="match status" value="1"/>
</dbReference>
<dbReference type="Gene3D" id="3.90.550.10">
    <property type="entry name" value="Spore Coat Polysaccharide Biosynthesis Protein SpsA, Chain A"/>
    <property type="match status" value="1"/>
</dbReference>
<dbReference type="PANTHER" id="PTHR42866">
    <property type="entry name" value="3-DEOXY-MANNO-OCTULOSONATE CYTIDYLYLTRANSFERASE"/>
    <property type="match status" value="1"/>
</dbReference>
<dbReference type="GO" id="GO:0009103">
    <property type="term" value="P:lipopolysaccharide biosynthetic process"/>
    <property type="evidence" value="ECO:0007669"/>
    <property type="project" value="UniProtKB-UniRule"/>
</dbReference>
<evidence type="ECO:0000256" key="2">
    <source>
        <dbReference type="ARBA" id="ARBA00022679"/>
    </source>
</evidence>
<comment type="pathway">
    <text evidence="5">Nucleotide-sugar biosynthesis; CMP-3-deoxy-D-manno-octulosonate biosynthesis; CMP-3-deoxy-D-manno-octulosonate from 3-deoxy-D-manno-octulosonate and CTP: step 1/1.</text>
</comment>
<keyword evidence="5" id="KW-0963">Cytoplasm</keyword>
<comment type="similarity">
    <text evidence="5">Belongs to the KdsB family.</text>
</comment>
<name>A0AA95H640_9GAMM</name>
<gene>
    <name evidence="5 6" type="primary">kdsB</name>
    <name evidence="6" type="ORF">QJT80_12035</name>
</gene>
<evidence type="ECO:0000256" key="4">
    <source>
        <dbReference type="ARBA" id="ARBA00022985"/>
    </source>
</evidence>
<dbReference type="Proteomes" id="UP001300672">
    <property type="component" value="Chromosome"/>
</dbReference>
<keyword evidence="4 5" id="KW-0448">Lipopolysaccharide biosynthesis</keyword>
<protein>
    <recommendedName>
        <fullName evidence="5">3-deoxy-manno-octulosonate cytidylyltransferase</fullName>
        <ecNumber evidence="5">2.7.7.38</ecNumber>
    </recommendedName>
    <alternativeName>
        <fullName evidence="5">CMP-2-keto-3-deoxyoctulosonic acid synthase</fullName>
        <shortName evidence="5">CKS</shortName>
        <shortName evidence="5">CMP-KDO synthase</shortName>
    </alternativeName>
</protein>
<dbReference type="HAMAP" id="MF_00057">
    <property type="entry name" value="KdsB"/>
    <property type="match status" value="1"/>
</dbReference>
<dbReference type="InterPro" id="IPR029044">
    <property type="entry name" value="Nucleotide-diphossugar_trans"/>
</dbReference>